<organism evidence="2 3">
    <name type="scientific">Trichogramma kaykai</name>
    <dbReference type="NCBI Taxonomy" id="54128"/>
    <lineage>
        <taxon>Eukaryota</taxon>
        <taxon>Metazoa</taxon>
        <taxon>Ecdysozoa</taxon>
        <taxon>Arthropoda</taxon>
        <taxon>Hexapoda</taxon>
        <taxon>Insecta</taxon>
        <taxon>Pterygota</taxon>
        <taxon>Neoptera</taxon>
        <taxon>Endopterygota</taxon>
        <taxon>Hymenoptera</taxon>
        <taxon>Apocrita</taxon>
        <taxon>Proctotrupomorpha</taxon>
        <taxon>Chalcidoidea</taxon>
        <taxon>Trichogrammatidae</taxon>
        <taxon>Trichogramma</taxon>
    </lineage>
</organism>
<dbReference type="AlphaFoldDB" id="A0ABD2WXZ0"/>
<dbReference type="EMBL" id="JBJJXI010000066">
    <property type="protein sequence ID" value="KAL3397376.1"/>
    <property type="molecule type" value="Genomic_DNA"/>
</dbReference>
<evidence type="ECO:0000313" key="3">
    <source>
        <dbReference type="Proteomes" id="UP001627154"/>
    </source>
</evidence>
<evidence type="ECO:0000313" key="2">
    <source>
        <dbReference type="EMBL" id="KAL3397376.1"/>
    </source>
</evidence>
<comment type="caution">
    <text evidence="2">The sequence shown here is derived from an EMBL/GenBank/DDBJ whole genome shotgun (WGS) entry which is preliminary data.</text>
</comment>
<sequence>MHKGVITLYTRYIRTVEAESEAEQIVYSLFIYREFNFYIEREAENFLHQQCKTILPSQPNHWDEMKPPQWRIDMYASQEAGTKEIMLTEDVSLYQICQVNYSRSYSTLKNMKNWSLPPMDNISCTFINIIVKRHLANIFIRPHLELFAADLFMTDYCKLNLPYTVCRGIAEHMTNEDILSLCEQTTEKSLAFQLPTRLSKSLRVKRQQKNEGESQSSPIQNRKRLRRQ</sequence>
<feature type="region of interest" description="Disordered" evidence="1">
    <location>
        <begin position="203"/>
        <end position="228"/>
    </location>
</feature>
<keyword evidence="3" id="KW-1185">Reference proteome</keyword>
<gene>
    <name evidence="2" type="ORF">TKK_008940</name>
</gene>
<protein>
    <recommendedName>
        <fullName evidence="4">SOCS box domain-containing protein</fullName>
    </recommendedName>
</protein>
<reference evidence="2 3" key="1">
    <citation type="journal article" date="2024" name="bioRxiv">
        <title>A reference genome for Trichogramma kaykai: A tiny desert-dwelling parasitoid wasp with competing sex-ratio distorters.</title>
        <authorList>
            <person name="Culotta J."/>
            <person name="Lindsey A.R."/>
        </authorList>
    </citation>
    <scope>NUCLEOTIDE SEQUENCE [LARGE SCALE GENOMIC DNA]</scope>
    <source>
        <strain evidence="2 3">KSX58</strain>
    </source>
</reference>
<proteinExistence type="predicted"/>
<evidence type="ECO:0000256" key="1">
    <source>
        <dbReference type="SAM" id="MobiDB-lite"/>
    </source>
</evidence>
<dbReference type="Proteomes" id="UP001627154">
    <property type="component" value="Unassembled WGS sequence"/>
</dbReference>
<evidence type="ECO:0008006" key="4">
    <source>
        <dbReference type="Google" id="ProtNLM"/>
    </source>
</evidence>
<accession>A0ABD2WXZ0</accession>
<name>A0ABD2WXZ0_9HYME</name>